<organism evidence="1 2">
    <name type="scientific">Pristionchus entomophagus</name>
    <dbReference type="NCBI Taxonomy" id="358040"/>
    <lineage>
        <taxon>Eukaryota</taxon>
        <taxon>Metazoa</taxon>
        <taxon>Ecdysozoa</taxon>
        <taxon>Nematoda</taxon>
        <taxon>Chromadorea</taxon>
        <taxon>Rhabditida</taxon>
        <taxon>Rhabditina</taxon>
        <taxon>Diplogasteromorpha</taxon>
        <taxon>Diplogasteroidea</taxon>
        <taxon>Neodiplogasteridae</taxon>
        <taxon>Pristionchus</taxon>
    </lineage>
</organism>
<dbReference type="Proteomes" id="UP001432027">
    <property type="component" value="Unassembled WGS sequence"/>
</dbReference>
<dbReference type="AlphaFoldDB" id="A0AAV5T5D1"/>
<evidence type="ECO:0000313" key="2">
    <source>
        <dbReference type="Proteomes" id="UP001432027"/>
    </source>
</evidence>
<gene>
    <name evidence="1" type="ORF">PENTCL1PPCAC_12674</name>
</gene>
<keyword evidence="2" id="KW-1185">Reference proteome</keyword>
<name>A0AAV5T5D1_9BILA</name>
<reference evidence="1" key="1">
    <citation type="submission" date="2023-10" db="EMBL/GenBank/DDBJ databases">
        <title>Genome assembly of Pristionchus species.</title>
        <authorList>
            <person name="Yoshida K."/>
            <person name="Sommer R.J."/>
        </authorList>
    </citation>
    <scope>NUCLEOTIDE SEQUENCE</scope>
    <source>
        <strain evidence="1">RS0144</strain>
    </source>
</reference>
<accession>A0AAV5T5D1</accession>
<comment type="caution">
    <text evidence="1">The sequence shown here is derived from an EMBL/GenBank/DDBJ whole genome shotgun (WGS) entry which is preliminary data.</text>
</comment>
<dbReference type="EMBL" id="BTSX01000003">
    <property type="protein sequence ID" value="GMS90499.1"/>
    <property type="molecule type" value="Genomic_DNA"/>
</dbReference>
<sequence>MMPEFTEISVAVDRGEVNDYIARVLHRFGIFSYPVEYERKKGRNYSPRRIVLARIPRSVDWPNISIAWKTFSDIKVKARIALLKCESNWKESDCRPVEWAEFQTSC</sequence>
<evidence type="ECO:0000313" key="1">
    <source>
        <dbReference type="EMBL" id="GMS90499.1"/>
    </source>
</evidence>
<feature type="non-terminal residue" evidence="1">
    <location>
        <position position="106"/>
    </location>
</feature>
<protein>
    <submittedName>
        <fullName evidence="1">Uncharacterized protein</fullName>
    </submittedName>
</protein>
<proteinExistence type="predicted"/>